<dbReference type="Gene3D" id="3.30.559.30">
    <property type="entry name" value="Nonribosomal peptide synthetase, condensation domain"/>
    <property type="match status" value="2"/>
</dbReference>
<dbReference type="InterPro" id="IPR023213">
    <property type="entry name" value="CAT-like_dom_sf"/>
</dbReference>
<evidence type="ECO:0000256" key="5">
    <source>
        <dbReference type="ARBA" id="ARBA00022737"/>
    </source>
</evidence>
<dbReference type="InterPro" id="IPR020845">
    <property type="entry name" value="AMP-binding_CS"/>
</dbReference>
<dbReference type="CDD" id="cd19531">
    <property type="entry name" value="LCL_NRPS-like"/>
    <property type="match status" value="1"/>
</dbReference>
<dbReference type="InterPro" id="IPR036736">
    <property type="entry name" value="ACP-like_sf"/>
</dbReference>
<accession>A0ABM9C354</accession>
<dbReference type="Gene3D" id="2.30.38.10">
    <property type="entry name" value="Luciferase, Domain 3"/>
    <property type="match status" value="1"/>
</dbReference>
<keyword evidence="6" id="KW-0045">Antibiotic biosynthesis</keyword>
<dbReference type="Pfam" id="PF13193">
    <property type="entry name" value="AMP-binding_C"/>
    <property type="match status" value="2"/>
</dbReference>
<comment type="similarity">
    <text evidence="2">Belongs to the ATP-dependent AMP-binding enzyme family.</text>
</comment>
<evidence type="ECO:0000256" key="3">
    <source>
        <dbReference type="ARBA" id="ARBA00022450"/>
    </source>
</evidence>
<dbReference type="PANTHER" id="PTHR45527">
    <property type="entry name" value="NONRIBOSOMAL PEPTIDE SYNTHETASE"/>
    <property type="match status" value="1"/>
</dbReference>
<keyword evidence="10" id="KW-1185">Reference proteome</keyword>
<dbReference type="SUPFAM" id="SSF56801">
    <property type="entry name" value="Acetyl-CoA synthetase-like"/>
    <property type="match status" value="2"/>
</dbReference>
<proteinExistence type="inferred from homology"/>
<dbReference type="InterPro" id="IPR010071">
    <property type="entry name" value="AA_adenyl_dom"/>
</dbReference>
<dbReference type="RefSeq" id="WP_236340499.1">
    <property type="nucleotide sequence ID" value="NZ_CAKMMF010000008.1"/>
</dbReference>
<dbReference type="InterPro" id="IPR042099">
    <property type="entry name" value="ANL_N_sf"/>
</dbReference>
<dbReference type="PANTHER" id="PTHR45527:SF1">
    <property type="entry name" value="FATTY ACID SYNTHASE"/>
    <property type="match status" value="1"/>
</dbReference>
<comment type="cofactor">
    <cofactor evidence="1">
        <name>pantetheine 4'-phosphate</name>
        <dbReference type="ChEBI" id="CHEBI:47942"/>
    </cofactor>
</comment>
<dbReference type="Pfam" id="PF00550">
    <property type="entry name" value="PP-binding"/>
    <property type="match status" value="2"/>
</dbReference>
<dbReference type="CDD" id="cd05930">
    <property type="entry name" value="A_NRPS"/>
    <property type="match status" value="2"/>
</dbReference>
<dbReference type="SUPFAM" id="SSF53474">
    <property type="entry name" value="alpha/beta-Hydrolases"/>
    <property type="match status" value="1"/>
</dbReference>
<dbReference type="Pfam" id="PF00975">
    <property type="entry name" value="Thioesterase"/>
    <property type="match status" value="1"/>
</dbReference>
<feature type="domain" description="Carrier" evidence="8">
    <location>
        <begin position="1012"/>
        <end position="1087"/>
    </location>
</feature>
<dbReference type="Gene3D" id="3.40.50.980">
    <property type="match status" value="2"/>
</dbReference>
<dbReference type="Pfam" id="PF00501">
    <property type="entry name" value="AMP-binding"/>
    <property type="match status" value="2"/>
</dbReference>
<dbReference type="PROSITE" id="PS00455">
    <property type="entry name" value="AMP_BINDING"/>
    <property type="match status" value="2"/>
</dbReference>
<protein>
    <submittedName>
        <fullName evidence="9">Tyrocidine synthase 3</fullName>
    </submittedName>
</protein>
<evidence type="ECO:0000256" key="2">
    <source>
        <dbReference type="ARBA" id="ARBA00006432"/>
    </source>
</evidence>
<dbReference type="SUPFAM" id="SSF52777">
    <property type="entry name" value="CoA-dependent acyltransferases"/>
    <property type="match status" value="4"/>
</dbReference>
<evidence type="ECO:0000256" key="1">
    <source>
        <dbReference type="ARBA" id="ARBA00001957"/>
    </source>
</evidence>
<dbReference type="PROSITE" id="PS50075">
    <property type="entry name" value="CARRIER"/>
    <property type="match status" value="2"/>
</dbReference>
<evidence type="ECO:0000256" key="4">
    <source>
        <dbReference type="ARBA" id="ARBA00022553"/>
    </source>
</evidence>
<dbReference type="Proteomes" id="UP000838686">
    <property type="component" value="Unassembled WGS sequence"/>
</dbReference>
<reference evidence="9" key="1">
    <citation type="submission" date="2022-01" db="EMBL/GenBank/DDBJ databases">
        <authorList>
            <person name="Criscuolo A."/>
        </authorList>
    </citation>
    <scope>NUCLEOTIDE SEQUENCE</scope>
    <source>
        <strain evidence="9">CIP111893</strain>
    </source>
</reference>
<dbReference type="Gene3D" id="1.10.1200.10">
    <property type="entry name" value="ACP-like"/>
    <property type="match status" value="2"/>
</dbReference>
<dbReference type="PROSITE" id="PS00012">
    <property type="entry name" value="PHOSPHOPANTETHEINE"/>
    <property type="match status" value="2"/>
</dbReference>
<dbReference type="SUPFAM" id="SSF47336">
    <property type="entry name" value="ACP-like"/>
    <property type="match status" value="2"/>
</dbReference>
<evidence type="ECO:0000256" key="6">
    <source>
        <dbReference type="ARBA" id="ARBA00023194"/>
    </source>
</evidence>
<dbReference type="InterPro" id="IPR000873">
    <property type="entry name" value="AMP-dep_synth/lig_dom"/>
</dbReference>
<dbReference type="InterPro" id="IPR020802">
    <property type="entry name" value="TesA-like"/>
</dbReference>
<dbReference type="EMBL" id="CAKMMF010000008">
    <property type="protein sequence ID" value="CAH1202744.1"/>
    <property type="molecule type" value="Genomic_DNA"/>
</dbReference>
<dbReference type="Gene3D" id="3.40.50.12780">
    <property type="entry name" value="N-terminal domain of ligase-like"/>
    <property type="match status" value="1"/>
</dbReference>
<dbReference type="Pfam" id="PF00668">
    <property type="entry name" value="Condensation"/>
    <property type="match status" value="2"/>
</dbReference>
<dbReference type="NCBIfam" id="NF003417">
    <property type="entry name" value="PRK04813.1"/>
    <property type="match status" value="2"/>
</dbReference>
<evidence type="ECO:0000313" key="9">
    <source>
        <dbReference type="EMBL" id="CAH1202744.1"/>
    </source>
</evidence>
<dbReference type="NCBIfam" id="TIGR01733">
    <property type="entry name" value="AA-adenyl-dom"/>
    <property type="match status" value="2"/>
</dbReference>
<name>A0ABM9C354_9BACL</name>
<sequence length="2437" mass="269997">MTYVTKENVARIVETTFVQRSILKRAAGLKAEGAAAAGIVRCTHSLHGRIDSGLLSKAWDELIARNSVLRTVFRTVRGSEAAVVLKELPNPLTVTGTDDSAIVKASKFNGDVFTHNLDVQEGPLAAAELRLLQDNEAELCWFYHEAILDEASRLTLHEQWIALYAALLQDQELPNAGAVLDEASAQSQVQADAQAQYGAWLADQGWRAAKPIWAEAFSSFTAPSIPFGMLQENRIDKGLAQRTTEWKTVLPPELSAQLDTIAQRNGVSPESLFVFAWAELLRVYGREGEVSFGLSVDGRGIPPAGMERLIGNYTNTIPVRLSISRSATAASAIQELNDKLDAMRQYAYLPAEEFAALAGVHSGEEPLFYSSVEVRDNPRLCPEVEGTTLKHELKELQYAASVVPIQWRWGRSSSAWTLSVILDENKFTREAAIRMFAHYETVLGGIAEGLDVPINRLPIMPLDEYEKLVIQFNSTNIQGQKLHRLSHLQFEEHAGEHPDRTAAICGSEQLTYGELNARANQLANGLRAHHFGRDMLAGVWMNRSLDMLIAIVGILKAGGAYVPLDPAYPDDRVRTIVQDSGMKALITAPQEADRAKLHVLGEQSKAMLVLMNEGEVTGIAAGMENAFDFNDFAAVNPEPVNEWHDLANVFYTSGSTGVPKGAMIEHAGMMNHIAAKIEVSGMNADSIAAQNASHCFDISVWQFLAPLMTGATVVIYPDDIAKDPLNLLHALEQDRITILELVPSMIEMLLETRTVLSPSEGRLPVLQAMLSTGEGLAVSQWQRWSEAYPHVAVINTYGATETSDDVLHALVDNDVSTQYPYVHLGVPIASSKLYLLDDSLRPVPQGVPGEICVTGICVGRGYLNDEVRTQAAFVRNPFRDGTGPRMYRTGDIGLFTDAGQLQFLGRGDHQVKVRGHRIELGEIDETLRQHEGVRHCVSLVREDSNGQKRILAYFVGEADTEELERLLHHKLPFYMMPDHFVRLAELPLNANGKVDRKRLPEPEKRGVSADDEPATAVQLAIRTIWQEVLNVRSIGIRDTFIELGGHSLTMTQVRSRLSKVFGVTLTLKEMFELGTIAELAERVERGKGEGVPDEPIKPLPLAEHYPTSHAQRRLYVVQLSEPANASYNMPVAIELVGAFQLDVFQAIIRTVVRRHELLRTTFRLEDGIPLQVINDGNDIPIAYEDIRKLDEAAQEKHMEMAADRELSVPFDLHEGPLFRVCVIQKAEDRHWIWLNMHHIIGDAWSWEVFVHEIAALHSAWANRTDAVLPTLDIQYKEYASWQNERLEGGALAKQEAFWLDLLQGTLPVLELPADYPRPETQQYDGHIASLELGKETVERIERLTRDTDTTPFMFMMAAVSTFLCRLTGQTDLLIGTPDAGRSRLELEPLIGFFVNTLPLRFRLNTLQPFSEWLAHCKALALDVYANHEYPFDLIVDRLNPVRDRSRPPLVNVLFQMMRQQEYMRPSEGMAWELREVDTRTTKFDLNFTFVEREHGMTLHLNYCTRLFKEATIQGWLSAFHTLIDAMTASPELPIGELPLLNERDKQAIVRRAASSLTTGATDPVGEAKLIHRVFEKMVERYPDFTAVVAEAERLTYEQLNVSANRLARELRSRGVGSEVLVGLCMERSVDMLVGLLAIMKAGGAYVPMDPSFPLERLGDMVRDSGLSLLVTHEATYSLLERLNLPQLNVDRDAELLLRHDADNLADGPAPHHAVYVIYTSGSTGRPKGVVIEHRSLANYTAAIADRLPLGAGASYATVTTIAADLGNTAIFPALCGGGEVHMISKERAADAELLAQYFQGNRIDCLKIVPSHLKALLAAQQGNILPRRCLILGGEALHWEVVEQAMALAPSCIVMNHYGPTETTIGVTSYRVDAKRGRSACGTVPLGEPLTGIQAYVLDKQLEPVPHGVIGELYIGGVGVARGYLHNESLTLQQFIPNPFDPSLEGRLYRTGDSVRMSPDGLLEFIGRVDHQVKIRGYRIELGEIEQVLASLPGVQNAAAVVIGEDADLSISAFAVPVVDSSLHEAAILELLSAVLPDYMLPTSVTILKELPLNANGKMDRKELVHIAKHQESNRNSNTVIILPRSRVELEMLRLWEEVLGKRPISMTDDFFQLGGHSLKALALLSGIRKRFGAEITLAALLREPTPEKLAAYIDNGNTIASECLVCLKRGAGAKDKPPLFLIHPQGGGVLVYQGLIEGLVEDGHAIYGIQSVGYESDEAPLSTLEEMSRRYIEEIRKVAPQGPYLLAGWSLGGTIAYDMAWRLEQLGEEVAFIGLLDTRYNEARIVQSELAIEEDVWEYLAVLYDIDRASLNGLSSEEKGALVLQRAKERGDMPEAVTADTARRYVDVMVRNGQALQRYEYPGPISSTIDIFYVTESSAFGHEPIDPRAWKSMSRSGIRTYAVTGEHMSMMEPPHVQGLTKEMAQVIISRTTTVAK</sequence>
<keyword evidence="4" id="KW-0597">Phosphoprotein</keyword>
<organism evidence="9 10">
    <name type="scientific">Paenibacillus plantiphilus</name>
    <dbReference type="NCBI Taxonomy" id="2905650"/>
    <lineage>
        <taxon>Bacteria</taxon>
        <taxon>Bacillati</taxon>
        <taxon>Bacillota</taxon>
        <taxon>Bacilli</taxon>
        <taxon>Bacillales</taxon>
        <taxon>Paenibacillaceae</taxon>
        <taxon>Paenibacillus</taxon>
    </lineage>
</organism>
<comment type="caution">
    <text evidence="9">The sequence shown here is derived from an EMBL/GenBank/DDBJ whole genome shotgun (WGS) entry which is preliminary data.</text>
</comment>
<feature type="domain" description="Carrier" evidence="8">
    <location>
        <begin position="2083"/>
        <end position="2158"/>
    </location>
</feature>
<keyword evidence="3" id="KW-0596">Phosphopantetheine</keyword>
<evidence type="ECO:0000259" key="8">
    <source>
        <dbReference type="PROSITE" id="PS50075"/>
    </source>
</evidence>
<dbReference type="InterPro" id="IPR009081">
    <property type="entry name" value="PP-bd_ACP"/>
</dbReference>
<dbReference type="InterPro" id="IPR025110">
    <property type="entry name" value="AMP-bd_C"/>
</dbReference>
<dbReference type="SMART" id="SM00824">
    <property type="entry name" value="PKS_TE"/>
    <property type="match status" value="1"/>
</dbReference>
<dbReference type="SMART" id="SM00823">
    <property type="entry name" value="PKS_PP"/>
    <property type="match status" value="2"/>
</dbReference>
<keyword evidence="7" id="KW-0511">Multifunctional enzyme</keyword>
<dbReference type="InterPro" id="IPR029058">
    <property type="entry name" value="AB_hydrolase_fold"/>
</dbReference>
<evidence type="ECO:0000313" key="10">
    <source>
        <dbReference type="Proteomes" id="UP000838686"/>
    </source>
</evidence>
<dbReference type="InterPro" id="IPR020806">
    <property type="entry name" value="PKS_PP-bd"/>
</dbReference>
<dbReference type="Gene3D" id="3.30.300.30">
    <property type="match status" value="2"/>
</dbReference>
<dbReference type="InterPro" id="IPR001242">
    <property type="entry name" value="Condensation_dom"/>
</dbReference>
<dbReference type="InterPro" id="IPR045851">
    <property type="entry name" value="AMP-bd_C_sf"/>
</dbReference>
<gene>
    <name evidence="9" type="primary">tycC_5</name>
    <name evidence="9" type="ORF">PAECIP111893_01912</name>
</gene>
<dbReference type="Gene3D" id="3.40.50.1820">
    <property type="entry name" value="alpha/beta hydrolase"/>
    <property type="match status" value="1"/>
</dbReference>
<dbReference type="InterPro" id="IPR001031">
    <property type="entry name" value="Thioesterase"/>
</dbReference>
<dbReference type="InterPro" id="IPR006162">
    <property type="entry name" value="Ppantetheine_attach_site"/>
</dbReference>
<dbReference type="Gene3D" id="3.30.559.10">
    <property type="entry name" value="Chloramphenicol acetyltransferase-like domain"/>
    <property type="match status" value="2"/>
</dbReference>
<evidence type="ECO:0000256" key="7">
    <source>
        <dbReference type="ARBA" id="ARBA00023268"/>
    </source>
</evidence>
<keyword evidence="5" id="KW-0677">Repeat</keyword>